<evidence type="ECO:0008006" key="4">
    <source>
        <dbReference type="Google" id="ProtNLM"/>
    </source>
</evidence>
<dbReference type="OrthoDB" id="8630911at2759"/>
<protein>
    <recommendedName>
        <fullName evidence="4">Transposase Tc1-like domain-containing protein</fullName>
    </recommendedName>
</protein>
<accession>R7UYL9</accession>
<dbReference type="AlphaFoldDB" id="R7UYL9"/>
<dbReference type="EMBL" id="AMQN01021430">
    <property type="status" value="NOT_ANNOTATED_CDS"/>
    <property type="molecule type" value="Genomic_DNA"/>
</dbReference>
<evidence type="ECO:0000313" key="3">
    <source>
        <dbReference type="Proteomes" id="UP000014760"/>
    </source>
</evidence>
<feature type="non-terminal residue" evidence="1">
    <location>
        <position position="62"/>
    </location>
</feature>
<dbReference type="EnsemblMetazoa" id="CapteT80963">
    <property type="protein sequence ID" value="CapteP80963"/>
    <property type="gene ID" value="CapteG80963"/>
</dbReference>
<dbReference type="Proteomes" id="UP000014760">
    <property type="component" value="Unassembled WGS sequence"/>
</dbReference>
<dbReference type="EMBL" id="KB298611">
    <property type="protein sequence ID" value="ELU09027.1"/>
    <property type="molecule type" value="Genomic_DNA"/>
</dbReference>
<evidence type="ECO:0000313" key="1">
    <source>
        <dbReference type="EMBL" id="ELU09027.1"/>
    </source>
</evidence>
<reference evidence="3" key="1">
    <citation type="submission" date="2012-12" db="EMBL/GenBank/DDBJ databases">
        <authorList>
            <person name="Hellsten U."/>
            <person name="Grimwood J."/>
            <person name="Chapman J.A."/>
            <person name="Shapiro H."/>
            <person name="Aerts A."/>
            <person name="Otillar R.P."/>
            <person name="Terry A.Y."/>
            <person name="Boore J.L."/>
            <person name="Simakov O."/>
            <person name="Marletaz F."/>
            <person name="Cho S.-J."/>
            <person name="Edsinger-Gonzales E."/>
            <person name="Havlak P."/>
            <person name="Kuo D.-H."/>
            <person name="Larsson T."/>
            <person name="Lv J."/>
            <person name="Arendt D."/>
            <person name="Savage R."/>
            <person name="Osoegawa K."/>
            <person name="de Jong P."/>
            <person name="Lindberg D.R."/>
            <person name="Seaver E.C."/>
            <person name="Weisblat D.A."/>
            <person name="Putnam N.H."/>
            <person name="Grigoriev I.V."/>
            <person name="Rokhsar D.S."/>
        </authorList>
    </citation>
    <scope>NUCLEOTIDE SEQUENCE</scope>
    <source>
        <strain evidence="3">I ESC-2004</strain>
    </source>
</reference>
<reference evidence="2" key="3">
    <citation type="submission" date="2015-06" db="UniProtKB">
        <authorList>
            <consortium name="EnsemblMetazoa"/>
        </authorList>
    </citation>
    <scope>IDENTIFICATION</scope>
</reference>
<proteinExistence type="predicted"/>
<name>R7UYL9_CAPTE</name>
<feature type="non-terminal residue" evidence="1">
    <location>
        <position position="1"/>
    </location>
</feature>
<sequence>SERTVRRRLEAAGMNARWPLQATILSNQNRENRIIWTGRRQRLTLQQWGRVLLSDESRFLLF</sequence>
<organism evidence="1">
    <name type="scientific">Capitella teleta</name>
    <name type="common">Polychaete worm</name>
    <dbReference type="NCBI Taxonomy" id="283909"/>
    <lineage>
        <taxon>Eukaryota</taxon>
        <taxon>Metazoa</taxon>
        <taxon>Spiralia</taxon>
        <taxon>Lophotrochozoa</taxon>
        <taxon>Annelida</taxon>
        <taxon>Polychaeta</taxon>
        <taxon>Sedentaria</taxon>
        <taxon>Scolecida</taxon>
        <taxon>Capitellidae</taxon>
        <taxon>Capitella</taxon>
    </lineage>
</organism>
<keyword evidence="3" id="KW-1185">Reference proteome</keyword>
<evidence type="ECO:0000313" key="2">
    <source>
        <dbReference type="EnsemblMetazoa" id="CapteP80963"/>
    </source>
</evidence>
<dbReference type="HOGENOM" id="CLU_2910702_0_0_1"/>
<reference evidence="1 3" key="2">
    <citation type="journal article" date="2013" name="Nature">
        <title>Insights into bilaterian evolution from three spiralian genomes.</title>
        <authorList>
            <person name="Simakov O."/>
            <person name="Marletaz F."/>
            <person name="Cho S.J."/>
            <person name="Edsinger-Gonzales E."/>
            <person name="Havlak P."/>
            <person name="Hellsten U."/>
            <person name="Kuo D.H."/>
            <person name="Larsson T."/>
            <person name="Lv J."/>
            <person name="Arendt D."/>
            <person name="Savage R."/>
            <person name="Osoegawa K."/>
            <person name="de Jong P."/>
            <person name="Grimwood J."/>
            <person name="Chapman J.A."/>
            <person name="Shapiro H."/>
            <person name="Aerts A."/>
            <person name="Otillar R.P."/>
            <person name="Terry A.Y."/>
            <person name="Boore J.L."/>
            <person name="Grigoriev I.V."/>
            <person name="Lindberg D.R."/>
            <person name="Seaver E.C."/>
            <person name="Weisblat D.A."/>
            <person name="Putnam N.H."/>
            <person name="Rokhsar D.S."/>
        </authorList>
    </citation>
    <scope>NUCLEOTIDE SEQUENCE</scope>
    <source>
        <strain evidence="1 3">I ESC-2004</strain>
    </source>
</reference>
<gene>
    <name evidence="1" type="ORF">CAPTEDRAFT_80963</name>
</gene>
<dbReference type="OMA" id="LKIWRPH"/>